<gene>
    <name evidence="1" type="ORF">PAC_18786</name>
</gene>
<organism evidence="1 2">
    <name type="scientific">Phialocephala subalpina</name>
    <dbReference type="NCBI Taxonomy" id="576137"/>
    <lineage>
        <taxon>Eukaryota</taxon>
        <taxon>Fungi</taxon>
        <taxon>Dikarya</taxon>
        <taxon>Ascomycota</taxon>
        <taxon>Pezizomycotina</taxon>
        <taxon>Leotiomycetes</taxon>
        <taxon>Helotiales</taxon>
        <taxon>Mollisiaceae</taxon>
        <taxon>Phialocephala</taxon>
        <taxon>Phialocephala fortinii species complex</taxon>
    </lineage>
</organism>
<proteinExistence type="predicted"/>
<dbReference type="AlphaFoldDB" id="A0A1L7XV81"/>
<protein>
    <submittedName>
        <fullName evidence="1">Uncharacterized protein</fullName>
    </submittedName>
</protein>
<dbReference type="STRING" id="576137.A0A1L7XV81"/>
<keyword evidence="2" id="KW-1185">Reference proteome</keyword>
<dbReference type="OrthoDB" id="9991317at2759"/>
<accession>A0A1L7XV81</accession>
<dbReference type="EMBL" id="FJOG01000061">
    <property type="protein sequence ID" value="CZR68885.1"/>
    <property type="molecule type" value="Genomic_DNA"/>
</dbReference>
<reference evidence="1 2" key="1">
    <citation type="submission" date="2016-03" db="EMBL/GenBank/DDBJ databases">
        <authorList>
            <person name="Ploux O."/>
        </authorList>
    </citation>
    <scope>NUCLEOTIDE SEQUENCE [LARGE SCALE GENOMIC DNA]</scope>
    <source>
        <strain evidence="1 2">UAMH 11012</strain>
    </source>
</reference>
<sequence length="197" mass="22272">MCLNNLGSKLKMQYERTGDMAHLEEANRIFGRFWTSYSSAPFTRIYAASQCLKLLFHLKLYDEDIEIAVSVTDLFLIVNAWSFDRNDRQHVVSRFAGIAADACGDLEKGRVVILGQMIDNWSDLSTLMKAHPELTTKFKALHDTINARSGHSNIELDRFLVAQRRRAAAVKLELCIKSIQGVLGQELFMAAQNTEAM</sequence>
<evidence type="ECO:0000313" key="1">
    <source>
        <dbReference type="EMBL" id="CZR68885.1"/>
    </source>
</evidence>
<name>A0A1L7XV81_9HELO</name>
<dbReference type="Proteomes" id="UP000184330">
    <property type="component" value="Unassembled WGS sequence"/>
</dbReference>
<evidence type="ECO:0000313" key="2">
    <source>
        <dbReference type="Proteomes" id="UP000184330"/>
    </source>
</evidence>